<evidence type="ECO:0000313" key="1">
    <source>
        <dbReference type="EMBL" id="SJL14555.1"/>
    </source>
</evidence>
<evidence type="ECO:0000313" key="2">
    <source>
        <dbReference type="Proteomes" id="UP000219338"/>
    </source>
</evidence>
<sequence>MRSSSSPSKKLPVPRNRFLTAIIGHYCLLQQKTSSYCSEIIVTINMNLKKAIGSVWRRVVQASAKVAKKFKCEGIYDAWNARTPQQVFRQQRGVAMYFDDD</sequence>
<accession>A0A284S0L7</accession>
<protein>
    <submittedName>
        <fullName evidence="1">Uncharacterized protein</fullName>
    </submittedName>
</protein>
<keyword evidence="2" id="KW-1185">Reference proteome</keyword>
<reference evidence="2" key="1">
    <citation type="journal article" date="2017" name="Nat. Ecol. Evol.">
        <title>Genome expansion and lineage-specific genetic innovations in the forest pathogenic fungi Armillaria.</title>
        <authorList>
            <person name="Sipos G."/>
            <person name="Prasanna A.N."/>
            <person name="Walter M.C."/>
            <person name="O'Connor E."/>
            <person name="Balint B."/>
            <person name="Krizsan K."/>
            <person name="Kiss B."/>
            <person name="Hess J."/>
            <person name="Varga T."/>
            <person name="Slot J."/>
            <person name="Riley R."/>
            <person name="Boka B."/>
            <person name="Rigling D."/>
            <person name="Barry K."/>
            <person name="Lee J."/>
            <person name="Mihaltcheva S."/>
            <person name="LaButti K."/>
            <person name="Lipzen A."/>
            <person name="Waldron R."/>
            <person name="Moloney N.M."/>
            <person name="Sperisen C."/>
            <person name="Kredics L."/>
            <person name="Vagvoelgyi C."/>
            <person name="Patrignani A."/>
            <person name="Fitzpatrick D."/>
            <person name="Nagy I."/>
            <person name="Doyle S."/>
            <person name="Anderson J.B."/>
            <person name="Grigoriev I.V."/>
            <person name="Gueldener U."/>
            <person name="Muensterkoetter M."/>
            <person name="Nagy L.G."/>
        </authorList>
    </citation>
    <scope>NUCLEOTIDE SEQUENCE [LARGE SCALE GENOMIC DNA]</scope>
    <source>
        <strain evidence="2">C18/9</strain>
    </source>
</reference>
<name>A0A284S0L7_ARMOS</name>
<dbReference type="EMBL" id="FUEG01000024">
    <property type="protein sequence ID" value="SJL14555.1"/>
    <property type="molecule type" value="Genomic_DNA"/>
</dbReference>
<dbReference type="Proteomes" id="UP000219338">
    <property type="component" value="Unassembled WGS sequence"/>
</dbReference>
<proteinExistence type="predicted"/>
<organism evidence="1 2">
    <name type="scientific">Armillaria ostoyae</name>
    <name type="common">Armillaria root rot fungus</name>
    <dbReference type="NCBI Taxonomy" id="47428"/>
    <lineage>
        <taxon>Eukaryota</taxon>
        <taxon>Fungi</taxon>
        <taxon>Dikarya</taxon>
        <taxon>Basidiomycota</taxon>
        <taxon>Agaricomycotina</taxon>
        <taxon>Agaricomycetes</taxon>
        <taxon>Agaricomycetidae</taxon>
        <taxon>Agaricales</taxon>
        <taxon>Marasmiineae</taxon>
        <taxon>Physalacriaceae</taxon>
        <taxon>Armillaria</taxon>
    </lineage>
</organism>
<dbReference type="AlphaFoldDB" id="A0A284S0L7"/>
<gene>
    <name evidence="1" type="ORF">ARMOST_18018</name>
</gene>